<name>D5EJI1_CORAD</name>
<evidence type="ECO:0000313" key="3">
    <source>
        <dbReference type="Proteomes" id="UP000000925"/>
    </source>
</evidence>
<dbReference type="RefSeq" id="WP_013043302.1">
    <property type="nucleotide sequence ID" value="NC_014008.1"/>
</dbReference>
<dbReference type="STRING" id="583355.Caka_1561"/>
<dbReference type="OrthoDB" id="182303at2"/>
<organism evidence="2 3">
    <name type="scientific">Coraliomargarita akajimensis (strain DSM 45221 / IAM 15411 / JCM 23193 / KCTC 12865 / 04OKA010-24)</name>
    <dbReference type="NCBI Taxonomy" id="583355"/>
    <lineage>
        <taxon>Bacteria</taxon>
        <taxon>Pseudomonadati</taxon>
        <taxon>Verrucomicrobiota</taxon>
        <taxon>Opitutia</taxon>
        <taxon>Puniceicoccales</taxon>
        <taxon>Coraliomargaritaceae</taxon>
        <taxon>Coraliomargarita</taxon>
    </lineage>
</organism>
<evidence type="ECO:0000256" key="1">
    <source>
        <dbReference type="SAM" id="Coils"/>
    </source>
</evidence>
<dbReference type="Pfam" id="PF07586">
    <property type="entry name" value="HXXSHH"/>
    <property type="match status" value="1"/>
</dbReference>
<sequence>MPQASSPTPNPRRRFLRGAGAMVALPFLQSLVPSRALQAAGTSGLAPAPTRMAFIYHPNGVIQENWRPGASGRLTQDLSRTLKPLDPVRHYVNVISGLEHKNANANGDGPGDHARATATFMTGVQAQKTGGADIRLGRSFDQVAADHLSAGSRFRSLEFSATSRRSSGSCDSGYSCAYQYNMAWQNERTPLPPQINPREIFKQLFGASDPRELAIMEQRMVRQKSVLDTLREDTARLNRKISSEDREQLEEYFTSLRTVEHRLQTTRFDADAIPKDFDLPDGIPAAYSEYLDTMYELMLLAFRTDSTRVITFLQAHDGSNRSFPELGVSAGHHQLSHHKGDQQKIEQLKDIDEFYLQAFARFLTKLSQTQDGTGSNLADSCMIVYGGGIADGNRHNHNNLPVLLAGGALEGNRHLTFENTPMCNLYCSMLEQAGSPINRFGDSTGSIRI</sequence>
<keyword evidence="1" id="KW-0175">Coiled coil</keyword>
<gene>
    <name evidence="2" type="ordered locus">Caka_1561</name>
</gene>
<accession>D5EJI1</accession>
<dbReference type="Proteomes" id="UP000000925">
    <property type="component" value="Chromosome"/>
</dbReference>
<dbReference type="InterPro" id="IPR011447">
    <property type="entry name" value="DUF1552"/>
</dbReference>
<dbReference type="PROSITE" id="PS51318">
    <property type="entry name" value="TAT"/>
    <property type="match status" value="1"/>
</dbReference>
<feature type="coiled-coil region" evidence="1">
    <location>
        <begin position="213"/>
        <end position="247"/>
    </location>
</feature>
<dbReference type="KEGG" id="caa:Caka_1561"/>
<keyword evidence="3" id="KW-1185">Reference proteome</keyword>
<evidence type="ECO:0000313" key="2">
    <source>
        <dbReference type="EMBL" id="ADE54580.1"/>
    </source>
</evidence>
<proteinExistence type="predicted"/>
<dbReference type="AlphaFoldDB" id="D5EJI1"/>
<reference evidence="2 3" key="1">
    <citation type="journal article" date="2010" name="Stand. Genomic Sci.">
        <title>Complete genome sequence of Coraliomargarita akajimensis type strain (04OKA010-24).</title>
        <authorList>
            <person name="Mavromatis K."/>
            <person name="Abt B."/>
            <person name="Brambilla E."/>
            <person name="Lapidus A."/>
            <person name="Copeland A."/>
            <person name="Deshpande S."/>
            <person name="Nolan M."/>
            <person name="Lucas S."/>
            <person name="Tice H."/>
            <person name="Cheng J.F."/>
            <person name="Han C."/>
            <person name="Detter J.C."/>
            <person name="Woyke T."/>
            <person name="Goodwin L."/>
            <person name="Pitluck S."/>
            <person name="Held B."/>
            <person name="Brettin T."/>
            <person name="Tapia R."/>
            <person name="Ivanova N."/>
            <person name="Mikhailova N."/>
            <person name="Pati A."/>
            <person name="Liolios K."/>
            <person name="Chen A."/>
            <person name="Palaniappan K."/>
            <person name="Land M."/>
            <person name="Hauser L."/>
            <person name="Chang Y.J."/>
            <person name="Jeffries C.D."/>
            <person name="Rohde M."/>
            <person name="Goker M."/>
            <person name="Bristow J."/>
            <person name="Eisen J.A."/>
            <person name="Markowitz V."/>
            <person name="Hugenholtz P."/>
            <person name="Klenk H.P."/>
            <person name="Kyrpides N.C."/>
        </authorList>
    </citation>
    <scope>NUCLEOTIDE SEQUENCE [LARGE SCALE GENOMIC DNA]</scope>
    <source>
        <strain evidence="3">DSM 45221 / IAM 15411 / JCM 23193 / KCTC 12865</strain>
    </source>
</reference>
<protein>
    <recommendedName>
        <fullName evidence="4">Secreted protein containing DUF1552</fullName>
    </recommendedName>
</protein>
<dbReference type="HOGENOM" id="CLU_044709_0_0_0"/>
<dbReference type="EMBL" id="CP001998">
    <property type="protein sequence ID" value="ADE54580.1"/>
    <property type="molecule type" value="Genomic_DNA"/>
</dbReference>
<dbReference type="InterPro" id="IPR006311">
    <property type="entry name" value="TAT_signal"/>
</dbReference>
<evidence type="ECO:0008006" key="4">
    <source>
        <dbReference type="Google" id="ProtNLM"/>
    </source>
</evidence>
<dbReference type="eggNOG" id="COG2960">
    <property type="taxonomic scope" value="Bacteria"/>
</dbReference>